<keyword evidence="2" id="KW-0456">Lyase</keyword>
<sequence length="263" mass="29051">MPTLKKAVTAACLNLPVRETLIAASEIGAEGVQFDVRTELRPSDLSQTGRRQFLKFLSEMNLEVPSLRFSSRRAFYNANDLERRIAATKAAMDFTYQLGAKILTLRIGRIPTDAESPDYLILREVLNGIARYGNHVGVAAAITPSGDNPADLARLMGDITEGPLGLDFDPAGFLMSGHDPVPMLRELHQWIFHVQARDGLQDASGSGLEVELGRGEIDWLEFVATLDEIAYRGWLIVTRTQGEDRAGDAERALKYLRNIDAPQ</sequence>
<evidence type="ECO:0000313" key="3">
    <source>
        <dbReference type="Proteomes" id="UP000319383"/>
    </source>
</evidence>
<dbReference type="InterPro" id="IPR050312">
    <property type="entry name" value="IolE/XylAMocC-like"/>
</dbReference>
<dbReference type="Pfam" id="PF01261">
    <property type="entry name" value="AP_endonuc_2"/>
    <property type="match status" value="1"/>
</dbReference>
<organism evidence="2 3">
    <name type="scientific">Symmachiella dynata</name>
    <dbReference type="NCBI Taxonomy" id="2527995"/>
    <lineage>
        <taxon>Bacteria</taxon>
        <taxon>Pseudomonadati</taxon>
        <taxon>Planctomycetota</taxon>
        <taxon>Planctomycetia</taxon>
        <taxon>Planctomycetales</taxon>
        <taxon>Planctomycetaceae</taxon>
        <taxon>Symmachiella</taxon>
    </lineage>
</organism>
<dbReference type="AlphaFoldDB" id="A0A517ZL47"/>
<dbReference type="PANTHER" id="PTHR12110:SF41">
    <property type="entry name" value="INOSOSE DEHYDRATASE"/>
    <property type="match status" value="1"/>
</dbReference>
<dbReference type="InterPro" id="IPR036237">
    <property type="entry name" value="Xyl_isomerase-like_sf"/>
</dbReference>
<evidence type="ECO:0000313" key="2">
    <source>
        <dbReference type="EMBL" id="QDU43187.1"/>
    </source>
</evidence>
<dbReference type="EC" id="4.2.1.44" evidence="2"/>
<feature type="domain" description="Xylose isomerase-like TIM barrel" evidence="1">
    <location>
        <begin position="23"/>
        <end position="258"/>
    </location>
</feature>
<accession>A0A517ZL47</accession>
<name>A0A517ZL47_9PLAN</name>
<dbReference type="GO" id="GO:0050114">
    <property type="term" value="F:myo-inosose-2 dehydratase activity"/>
    <property type="evidence" value="ECO:0007669"/>
    <property type="project" value="UniProtKB-EC"/>
</dbReference>
<dbReference type="InterPro" id="IPR013022">
    <property type="entry name" value="Xyl_isomerase-like_TIM-brl"/>
</dbReference>
<reference evidence="2 3" key="1">
    <citation type="submission" date="2019-02" db="EMBL/GenBank/DDBJ databases">
        <title>Deep-cultivation of Planctomycetes and their phenomic and genomic characterization uncovers novel biology.</title>
        <authorList>
            <person name="Wiegand S."/>
            <person name="Jogler M."/>
            <person name="Boedeker C."/>
            <person name="Pinto D."/>
            <person name="Vollmers J."/>
            <person name="Rivas-Marin E."/>
            <person name="Kohn T."/>
            <person name="Peeters S.H."/>
            <person name="Heuer A."/>
            <person name="Rast P."/>
            <person name="Oberbeckmann S."/>
            <person name="Bunk B."/>
            <person name="Jeske O."/>
            <person name="Meyerdierks A."/>
            <person name="Storesund J.E."/>
            <person name="Kallscheuer N."/>
            <person name="Luecker S."/>
            <person name="Lage O.M."/>
            <person name="Pohl T."/>
            <person name="Merkel B.J."/>
            <person name="Hornburger P."/>
            <person name="Mueller R.-W."/>
            <person name="Bruemmer F."/>
            <person name="Labrenz M."/>
            <person name="Spormann A.M."/>
            <person name="Op den Camp H."/>
            <person name="Overmann J."/>
            <person name="Amann R."/>
            <person name="Jetten M.S.M."/>
            <person name="Mascher T."/>
            <person name="Medema M.H."/>
            <person name="Devos D.P."/>
            <person name="Kaster A.-K."/>
            <person name="Ovreas L."/>
            <person name="Rohde M."/>
            <person name="Galperin M.Y."/>
            <person name="Jogler C."/>
        </authorList>
    </citation>
    <scope>NUCLEOTIDE SEQUENCE [LARGE SCALE GENOMIC DNA]</scope>
    <source>
        <strain evidence="2 3">Mal52</strain>
    </source>
</reference>
<protein>
    <submittedName>
        <fullName evidence="2">Inosose dehydratase</fullName>
        <ecNumber evidence="2">4.2.1.44</ecNumber>
    </submittedName>
</protein>
<dbReference type="KEGG" id="sdyn:Mal52_16590"/>
<keyword evidence="3" id="KW-1185">Reference proteome</keyword>
<dbReference type="SUPFAM" id="SSF51658">
    <property type="entry name" value="Xylose isomerase-like"/>
    <property type="match status" value="1"/>
</dbReference>
<dbReference type="Gene3D" id="3.20.20.150">
    <property type="entry name" value="Divalent-metal-dependent TIM barrel enzymes"/>
    <property type="match status" value="1"/>
</dbReference>
<dbReference type="EMBL" id="CP036276">
    <property type="protein sequence ID" value="QDU43187.1"/>
    <property type="molecule type" value="Genomic_DNA"/>
</dbReference>
<dbReference type="Proteomes" id="UP000319383">
    <property type="component" value="Chromosome"/>
</dbReference>
<gene>
    <name evidence="2" type="primary">iolE_3</name>
    <name evidence="2" type="ORF">Mal52_16590</name>
</gene>
<dbReference type="PANTHER" id="PTHR12110">
    <property type="entry name" value="HYDROXYPYRUVATE ISOMERASE"/>
    <property type="match status" value="1"/>
</dbReference>
<evidence type="ECO:0000259" key="1">
    <source>
        <dbReference type="Pfam" id="PF01261"/>
    </source>
</evidence>
<proteinExistence type="predicted"/>
<dbReference type="RefSeq" id="WP_145375315.1">
    <property type="nucleotide sequence ID" value="NZ_CP036276.1"/>
</dbReference>